<comment type="caution">
    <text evidence="8">The sequence shown here is derived from an EMBL/GenBank/DDBJ whole genome shotgun (WGS) entry which is preliminary data.</text>
</comment>
<feature type="compositionally biased region" description="Basic and acidic residues" evidence="7">
    <location>
        <begin position="252"/>
        <end position="276"/>
    </location>
</feature>
<dbReference type="PANTHER" id="PTHR43391">
    <property type="entry name" value="RETINOL DEHYDROGENASE-RELATED"/>
    <property type="match status" value="1"/>
</dbReference>
<name>A0A9Q0E460_9TELE</name>
<dbReference type="InterPro" id="IPR011348">
    <property type="entry name" value="17beta_DH"/>
</dbReference>
<dbReference type="PRINTS" id="PR00081">
    <property type="entry name" value="GDHRDH"/>
</dbReference>
<comment type="similarity">
    <text evidence="1 4 6">Belongs to the short-chain dehydrogenases/reductases (SDR) family.</text>
</comment>
<sequence>MSQKVVLITGCSSGIGLALAVRLAGHEKKRFMVYATMRDLSRGQDLVEAAGRALGRTLEVRQLDVRDETSITTCVDGLPDRRVDVLISNAGVGLRGPIESQSMEEMRALMDTNFFGLVRLLKEVLPGMKRRRRGRIVVISGVLGIQGVLFNDVYTASQFALEGFCESLAVQALRFNLTVSVIQPGPVLTLFERKVYDEAVQMDLSEADQETVDLFTNTYLKNNQQGFGPHGQTAEEVAQHTLKILTMADPPFRQRTDRNTRQQDRPGDTFDRPGLDHDQVYNATLSLLKRLPWTRHKTFHLDKNTL</sequence>
<accession>A0A9Q0E460</accession>
<keyword evidence="3" id="KW-0443">Lipid metabolism</keyword>
<dbReference type="Gene3D" id="3.40.50.720">
    <property type="entry name" value="NAD(P)-binding Rossmann-like Domain"/>
    <property type="match status" value="1"/>
</dbReference>
<dbReference type="GO" id="GO:0004303">
    <property type="term" value="F:estradiol 17-beta-dehydrogenase [NAD(P)+] activity"/>
    <property type="evidence" value="ECO:0007669"/>
    <property type="project" value="InterPro"/>
</dbReference>
<evidence type="ECO:0000256" key="1">
    <source>
        <dbReference type="ARBA" id="ARBA00006484"/>
    </source>
</evidence>
<evidence type="ECO:0008006" key="10">
    <source>
        <dbReference type="Google" id="ProtNLM"/>
    </source>
</evidence>
<organism evidence="8 9">
    <name type="scientific">Muraenolepis orangiensis</name>
    <name type="common">Patagonian moray cod</name>
    <dbReference type="NCBI Taxonomy" id="630683"/>
    <lineage>
        <taxon>Eukaryota</taxon>
        <taxon>Metazoa</taxon>
        <taxon>Chordata</taxon>
        <taxon>Craniata</taxon>
        <taxon>Vertebrata</taxon>
        <taxon>Euteleostomi</taxon>
        <taxon>Actinopterygii</taxon>
        <taxon>Neopterygii</taxon>
        <taxon>Teleostei</taxon>
        <taxon>Neoteleostei</taxon>
        <taxon>Acanthomorphata</taxon>
        <taxon>Zeiogadaria</taxon>
        <taxon>Gadariae</taxon>
        <taxon>Gadiformes</taxon>
        <taxon>Muraenolepidoidei</taxon>
        <taxon>Muraenolepididae</taxon>
        <taxon>Muraenolepis</taxon>
    </lineage>
</organism>
<dbReference type="GO" id="GO:0005829">
    <property type="term" value="C:cytosol"/>
    <property type="evidence" value="ECO:0007669"/>
    <property type="project" value="TreeGrafter"/>
</dbReference>
<dbReference type="InterPro" id="IPR036291">
    <property type="entry name" value="NAD(P)-bd_dom_sf"/>
</dbReference>
<dbReference type="Pfam" id="PF00106">
    <property type="entry name" value="adh_short"/>
    <property type="match status" value="1"/>
</dbReference>
<evidence type="ECO:0000313" key="9">
    <source>
        <dbReference type="Proteomes" id="UP001148018"/>
    </source>
</evidence>
<evidence type="ECO:0000256" key="7">
    <source>
        <dbReference type="SAM" id="MobiDB-lite"/>
    </source>
</evidence>
<dbReference type="OrthoDB" id="47007at2759"/>
<evidence type="ECO:0000256" key="6">
    <source>
        <dbReference type="RuleBase" id="RU000363"/>
    </source>
</evidence>
<evidence type="ECO:0000313" key="8">
    <source>
        <dbReference type="EMBL" id="KAJ3599603.1"/>
    </source>
</evidence>
<feature type="region of interest" description="Disordered" evidence="7">
    <location>
        <begin position="248"/>
        <end position="276"/>
    </location>
</feature>
<reference evidence="8" key="1">
    <citation type="submission" date="2022-07" db="EMBL/GenBank/DDBJ databases">
        <title>Chromosome-level genome of Muraenolepis orangiensis.</title>
        <authorList>
            <person name="Kim J."/>
        </authorList>
    </citation>
    <scope>NUCLEOTIDE SEQUENCE</scope>
    <source>
        <strain evidence="8">KU_S4_2022</strain>
        <tissue evidence="8">Muscle</tissue>
    </source>
</reference>
<dbReference type="EMBL" id="JANIIK010000048">
    <property type="protein sequence ID" value="KAJ3599603.1"/>
    <property type="molecule type" value="Genomic_DNA"/>
</dbReference>
<feature type="active site" description="Proton acceptor" evidence="5">
    <location>
        <position position="154"/>
    </location>
</feature>
<gene>
    <name evidence="8" type="ORF">NHX12_033559</name>
</gene>
<dbReference type="Proteomes" id="UP001148018">
    <property type="component" value="Unassembled WGS sequence"/>
</dbReference>
<evidence type="ECO:0000256" key="4">
    <source>
        <dbReference type="PIRNR" id="PIRNR000095"/>
    </source>
</evidence>
<dbReference type="AlphaFoldDB" id="A0A9Q0E460"/>
<dbReference type="SUPFAM" id="SSF51735">
    <property type="entry name" value="NAD(P)-binding Rossmann-fold domains"/>
    <property type="match status" value="1"/>
</dbReference>
<evidence type="ECO:0000256" key="2">
    <source>
        <dbReference type="ARBA" id="ARBA00023002"/>
    </source>
</evidence>
<keyword evidence="9" id="KW-1185">Reference proteome</keyword>
<dbReference type="GO" id="GO:0006703">
    <property type="term" value="P:estrogen biosynthetic process"/>
    <property type="evidence" value="ECO:0007669"/>
    <property type="project" value="InterPro"/>
</dbReference>
<dbReference type="PANTHER" id="PTHR43391:SF9">
    <property type="entry name" value="RETINOL DEHYDROGENASE"/>
    <property type="match status" value="1"/>
</dbReference>
<proteinExistence type="inferred from homology"/>
<dbReference type="PRINTS" id="PR00080">
    <property type="entry name" value="SDRFAMILY"/>
</dbReference>
<dbReference type="InterPro" id="IPR002347">
    <property type="entry name" value="SDR_fam"/>
</dbReference>
<keyword evidence="2" id="KW-0560">Oxidoreductase</keyword>
<evidence type="ECO:0000256" key="3">
    <source>
        <dbReference type="ARBA" id="ARBA00023098"/>
    </source>
</evidence>
<evidence type="ECO:0000256" key="5">
    <source>
        <dbReference type="PIRSR" id="PIRSR000095-1"/>
    </source>
</evidence>
<protein>
    <recommendedName>
        <fullName evidence="10">Retinol dehydrogenase 8</fullName>
    </recommendedName>
</protein>
<dbReference type="PIRSF" id="PIRSF000095">
    <property type="entry name" value="17beta-HSD"/>
    <property type="match status" value="1"/>
</dbReference>